<comment type="caution">
    <text evidence="4">The sequence shown here is derived from an EMBL/GenBank/DDBJ whole genome shotgun (WGS) entry which is preliminary data.</text>
</comment>
<keyword evidence="1 4" id="KW-0489">Methyltransferase</keyword>
<gene>
    <name evidence="4" type="ORF">ATL40_0665</name>
</gene>
<dbReference type="GO" id="GO:0008171">
    <property type="term" value="F:O-methyltransferase activity"/>
    <property type="evidence" value="ECO:0007669"/>
    <property type="project" value="InterPro"/>
</dbReference>
<dbReference type="PROSITE" id="PS51682">
    <property type="entry name" value="SAM_OMT_I"/>
    <property type="match status" value="1"/>
</dbReference>
<keyword evidence="5" id="KW-1185">Reference proteome</keyword>
<dbReference type="PANTHER" id="PTHR10509">
    <property type="entry name" value="O-METHYLTRANSFERASE-RELATED"/>
    <property type="match status" value="1"/>
</dbReference>
<evidence type="ECO:0000256" key="2">
    <source>
        <dbReference type="ARBA" id="ARBA00022679"/>
    </source>
</evidence>
<evidence type="ECO:0000313" key="5">
    <source>
        <dbReference type="Proteomes" id="UP000224915"/>
    </source>
</evidence>
<evidence type="ECO:0000256" key="3">
    <source>
        <dbReference type="ARBA" id="ARBA00022691"/>
    </source>
</evidence>
<dbReference type="Gene3D" id="3.40.50.150">
    <property type="entry name" value="Vaccinia Virus protein VP39"/>
    <property type="match status" value="1"/>
</dbReference>
<name>A0A2A9CZT6_9MICO</name>
<dbReference type="CDD" id="cd02440">
    <property type="entry name" value="AdoMet_MTases"/>
    <property type="match status" value="1"/>
</dbReference>
<reference evidence="4 5" key="1">
    <citation type="submission" date="2017-10" db="EMBL/GenBank/DDBJ databases">
        <title>Sequencing the genomes of 1000 actinobacteria strains.</title>
        <authorList>
            <person name="Klenk H.-P."/>
        </authorList>
    </citation>
    <scope>NUCLEOTIDE SEQUENCE [LARGE SCALE GENOMIC DNA]</scope>
    <source>
        <strain evidence="4 5">DSM 21801</strain>
    </source>
</reference>
<keyword evidence="3" id="KW-0949">S-adenosyl-L-methionine</keyword>
<dbReference type="RefSeq" id="WP_098468290.1">
    <property type="nucleotide sequence ID" value="NZ_PDJD01000001.1"/>
</dbReference>
<organism evidence="4 5">
    <name type="scientific">Serinibacter salmoneus</name>
    <dbReference type="NCBI Taxonomy" id="556530"/>
    <lineage>
        <taxon>Bacteria</taxon>
        <taxon>Bacillati</taxon>
        <taxon>Actinomycetota</taxon>
        <taxon>Actinomycetes</taxon>
        <taxon>Micrococcales</taxon>
        <taxon>Beutenbergiaceae</taxon>
        <taxon>Serinibacter</taxon>
    </lineage>
</organism>
<dbReference type="InterPro" id="IPR029063">
    <property type="entry name" value="SAM-dependent_MTases_sf"/>
</dbReference>
<dbReference type="Pfam" id="PF01596">
    <property type="entry name" value="Methyltransf_3"/>
    <property type="match status" value="1"/>
</dbReference>
<dbReference type="Proteomes" id="UP000224915">
    <property type="component" value="Unassembled WGS sequence"/>
</dbReference>
<sequence>MAGSSAKAQNWVYTEGLAVESEAAQQARAAAAEAGIECVTPATGALLETFAAMARAKHVVEVGTGTGVSGTWLLAGMASDGVLTTIDVEVDLQREARRAFAAAGIASSRTRTIGGRAMDVLPRLANGNYDLVLVDAEVTDAADHLAQAKRLLRPGGTVVVTEALWGDKVADPARRDSDTVAMREVIRTVMEDEGLHATLLPTGGGVLVAVKR</sequence>
<evidence type="ECO:0000256" key="1">
    <source>
        <dbReference type="ARBA" id="ARBA00022603"/>
    </source>
</evidence>
<accession>A0A2A9CZT6</accession>
<dbReference type="OrthoDB" id="4774874at2"/>
<dbReference type="GO" id="GO:0008757">
    <property type="term" value="F:S-adenosylmethionine-dependent methyltransferase activity"/>
    <property type="evidence" value="ECO:0007669"/>
    <property type="project" value="TreeGrafter"/>
</dbReference>
<dbReference type="SUPFAM" id="SSF53335">
    <property type="entry name" value="S-adenosyl-L-methionine-dependent methyltransferases"/>
    <property type="match status" value="1"/>
</dbReference>
<keyword evidence="2 4" id="KW-0808">Transferase</keyword>
<dbReference type="EMBL" id="PDJD01000001">
    <property type="protein sequence ID" value="PFG19109.1"/>
    <property type="molecule type" value="Genomic_DNA"/>
</dbReference>
<protein>
    <submittedName>
        <fullName evidence="4">Putative O-methyltransferase YrrM</fullName>
    </submittedName>
</protein>
<dbReference type="InterPro" id="IPR050362">
    <property type="entry name" value="Cation-dep_OMT"/>
</dbReference>
<dbReference type="PANTHER" id="PTHR10509:SF85">
    <property type="entry name" value="O-METHYLTRANSFERASE RV1220C-RELATED"/>
    <property type="match status" value="1"/>
</dbReference>
<dbReference type="GO" id="GO:0032259">
    <property type="term" value="P:methylation"/>
    <property type="evidence" value="ECO:0007669"/>
    <property type="project" value="UniProtKB-KW"/>
</dbReference>
<dbReference type="InterPro" id="IPR002935">
    <property type="entry name" value="SAM_O-MeTrfase"/>
</dbReference>
<dbReference type="AlphaFoldDB" id="A0A2A9CZT6"/>
<evidence type="ECO:0000313" key="4">
    <source>
        <dbReference type="EMBL" id="PFG19109.1"/>
    </source>
</evidence>
<proteinExistence type="predicted"/>